<dbReference type="SUPFAM" id="SSF56935">
    <property type="entry name" value="Porins"/>
    <property type="match status" value="1"/>
</dbReference>
<reference evidence="9 10" key="1">
    <citation type="journal article" date="2016" name="Nat. Commun.">
        <title>Thousands of microbial genomes shed light on interconnected biogeochemical processes in an aquifer system.</title>
        <authorList>
            <person name="Anantharaman K."/>
            <person name="Brown C.T."/>
            <person name="Hug L.A."/>
            <person name="Sharon I."/>
            <person name="Castelle C.J."/>
            <person name="Probst A.J."/>
            <person name="Thomas B.C."/>
            <person name="Singh A."/>
            <person name="Wilkins M.J."/>
            <person name="Karaoz U."/>
            <person name="Brodie E.L."/>
            <person name="Williams K.H."/>
            <person name="Hubbard S.S."/>
            <person name="Banfield J.F."/>
        </authorList>
    </citation>
    <scope>NUCLEOTIDE SEQUENCE [LARGE SCALE GENOMIC DNA]</scope>
</reference>
<dbReference type="EMBL" id="MFYX01000017">
    <property type="protein sequence ID" value="OGK06924.1"/>
    <property type="molecule type" value="Genomic_DNA"/>
</dbReference>
<keyword evidence="6" id="KW-0472">Membrane</keyword>
<accession>A0A1F7FJL9</accession>
<keyword evidence="7" id="KW-0998">Cell outer membrane</keyword>
<evidence type="ECO:0000256" key="8">
    <source>
        <dbReference type="SAM" id="SignalP"/>
    </source>
</evidence>
<dbReference type="InterPro" id="IPR039426">
    <property type="entry name" value="TonB-dep_rcpt-like"/>
</dbReference>
<organism evidence="9 10">
    <name type="scientific">Candidatus Raymondbacteria bacterium RIFOXYD12_FULL_49_13</name>
    <dbReference type="NCBI Taxonomy" id="1817890"/>
    <lineage>
        <taxon>Bacteria</taxon>
        <taxon>Raymondiibacteriota</taxon>
    </lineage>
</organism>
<dbReference type="GO" id="GO:0015344">
    <property type="term" value="F:siderophore uptake transmembrane transporter activity"/>
    <property type="evidence" value="ECO:0007669"/>
    <property type="project" value="TreeGrafter"/>
</dbReference>
<name>A0A1F7FJL9_UNCRA</name>
<evidence type="ECO:0000313" key="10">
    <source>
        <dbReference type="Proteomes" id="UP000179243"/>
    </source>
</evidence>
<evidence type="ECO:0000256" key="1">
    <source>
        <dbReference type="ARBA" id="ARBA00004571"/>
    </source>
</evidence>
<proteinExistence type="predicted"/>
<dbReference type="InterPro" id="IPR037066">
    <property type="entry name" value="Plug_dom_sf"/>
</dbReference>
<dbReference type="GO" id="GO:0009279">
    <property type="term" value="C:cell outer membrane"/>
    <property type="evidence" value="ECO:0007669"/>
    <property type="project" value="UniProtKB-SubCell"/>
</dbReference>
<dbReference type="AlphaFoldDB" id="A0A1F7FJL9"/>
<dbReference type="InterPro" id="IPR036942">
    <property type="entry name" value="Beta-barrel_TonB_sf"/>
</dbReference>
<feature type="signal peptide" evidence="8">
    <location>
        <begin position="1"/>
        <end position="16"/>
    </location>
</feature>
<comment type="caution">
    <text evidence="9">The sequence shown here is derived from an EMBL/GenBank/DDBJ whole genome shotgun (WGS) entry which is preliminary data.</text>
</comment>
<comment type="subcellular location">
    <subcellularLocation>
        <location evidence="1">Cell outer membrane</location>
        <topology evidence="1">Multi-pass membrane protein</topology>
    </subcellularLocation>
</comment>
<sequence length="1022" mass="116855">MSVHLFLFMACAAAFSAESSPVTSDSVWTVSGLVVERENGLPPSDSGLLITLGEQGVKPDSEGAFTFTVRKAGTYTIKIKSHLFVAEEKTVSLVPEKTNLFVSVSLERRVAPSKASGERVAPEVSRTGGLWHILGFVVEDRTELPLPDARLFYDGRTVPLTEKASFQIVDSVSGEHHFNAEHPGCRSLAQTLFLKKEEPDPFIVLRVSDTGRTPVKREIVVSAAREPLHVTARPGSVPISRKEIERSAGVMNDPVRVLQTLPGVSATSDLNSRPVVRGGDVLETRVALDGIPLLQPYHFGGFKSIFNASAMEKMTLHRDEMPAQFHNALSAITAVEARNPMTEKGFDLAFDVNLLQYNAFLNVPILPEKIGVNLATQGSYMDWMMKRMMDLMMDSPEEADYYKASMSLPDYLDFSLGIGLKLSGKSRLFVNGLYNTDRYYLMDPESVITYQVHFSDGTDTTMEDVVPAFDRYYNWGGYDPYFSRQDSEGNWMYSEYARRTKSEFQPDTVMFYRHAYSVLYGLFEHQYGAENVFRTSLAWQRRGWNIRFFDNLIGMNGINGIQTVRQQYDVTLDQGNFSQSWIYSGRRNHLFHSGLQADYTRQDYHVHLPRYLHEMIIRGSTNYGDMWGPVTGDSGYAPFSIDTAFLGAEQYGSFNDLETRTQLNYEGHDAYVNGAVFASDRFDASPKLTLNLGFRGEVSMIDTSFVFSPRVSAHYSITSRDEWHAGLGHYTQNNYDFSHVALSERLRPEKAWHASVGWTHEFLPWLKQELTLYHKQYYHLVTEEIRKKPLTGLSDEEVVLAYLLDQQYFWPDSLEEQYRQETLSLLQALRQANPDEFNKMLTLAQLNTGEYYSTFTNNGTGFAQGIEYFLRYDPADFWSGWISMSLARSLRSRESGWKAHPFPLDRSLLLSMVNYYRLPRAYEIALRVRYMTGLPYTDVLLRENEFRIGPYNEERYAAYVRFDFRISKSFRLAGHKCHWYTELWNAFNTPNAFLRDRDSGSIKMIEMNFPVPVLFMGLDFAW</sequence>
<keyword evidence="2" id="KW-0813">Transport</keyword>
<dbReference type="Proteomes" id="UP000179243">
    <property type="component" value="Unassembled WGS sequence"/>
</dbReference>
<keyword evidence="3" id="KW-1134">Transmembrane beta strand</keyword>
<evidence type="ECO:0000256" key="3">
    <source>
        <dbReference type="ARBA" id="ARBA00022452"/>
    </source>
</evidence>
<dbReference type="Gene3D" id="2.40.170.20">
    <property type="entry name" value="TonB-dependent receptor, beta-barrel domain"/>
    <property type="match status" value="1"/>
</dbReference>
<evidence type="ECO:0000256" key="6">
    <source>
        <dbReference type="ARBA" id="ARBA00023136"/>
    </source>
</evidence>
<evidence type="ECO:0000256" key="7">
    <source>
        <dbReference type="ARBA" id="ARBA00023237"/>
    </source>
</evidence>
<evidence type="ECO:0000256" key="5">
    <source>
        <dbReference type="ARBA" id="ARBA00022729"/>
    </source>
</evidence>
<protein>
    <submittedName>
        <fullName evidence="9">Uncharacterized protein</fullName>
    </submittedName>
</protein>
<evidence type="ECO:0000256" key="4">
    <source>
        <dbReference type="ARBA" id="ARBA00022692"/>
    </source>
</evidence>
<keyword evidence="4" id="KW-0812">Transmembrane</keyword>
<evidence type="ECO:0000256" key="2">
    <source>
        <dbReference type="ARBA" id="ARBA00022448"/>
    </source>
</evidence>
<feature type="chain" id="PRO_5009528780" evidence="8">
    <location>
        <begin position="17"/>
        <end position="1022"/>
    </location>
</feature>
<keyword evidence="5 8" id="KW-0732">Signal</keyword>
<dbReference type="PANTHER" id="PTHR30069">
    <property type="entry name" value="TONB-DEPENDENT OUTER MEMBRANE RECEPTOR"/>
    <property type="match status" value="1"/>
</dbReference>
<evidence type="ECO:0000313" key="9">
    <source>
        <dbReference type="EMBL" id="OGK06924.1"/>
    </source>
</evidence>
<dbReference type="GO" id="GO:0044718">
    <property type="term" value="P:siderophore transmembrane transport"/>
    <property type="evidence" value="ECO:0007669"/>
    <property type="project" value="TreeGrafter"/>
</dbReference>
<gene>
    <name evidence="9" type="ORF">A2519_05760</name>
</gene>
<dbReference type="Gene3D" id="2.170.130.10">
    <property type="entry name" value="TonB-dependent receptor, plug domain"/>
    <property type="match status" value="1"/>
</dbReference>
<dbReference type="PANTHER" id="PTHR30069:SF29">
    <property type="entry name" value="HEMOGLOBIN AND HEMOGLOBIN-HAPTOGLOBIN-BINDING PROTEIN 1-RELATED"/>
    <property type="match status" value="1"/>
</dbReference>